<reference evidence="2 3" key="1">
    <citation type="submission" date="2015-09" db="EMBL/GenBank/DDBJ databases">
        <title>Trachymyrmex cornetzi WGS genome.</title>
        <authorList>
            <person name="Nygaard S."/>
            <person name="Hu H."/>
            <person name="Boomsma J."/>
            <person name="Zhang G."/>
        </authorList>
    </citation>
    <scope>NUCLEOTIDE SEQUENCE [LARGE SCALE GENOMIC DNA]</scope>
    <source>
        <strain evidence="2">Tcor2-1</strain>
        <tissue evidence="2">Whole body</tissue>
    </source>
</reference>
<dbReference type="AlphaFoldDB" id="A0A151JBY2"/>
<organism evidence="2 3">
    <name type="scientific">Trachymyrmex cornetzi</name>
    <dbReference type="NCBI Taxonomy" id="471704"/>
    <lineage>
        <taxon>Eukaryota</taxon>
        <taxon>Metazoa</taxon>
        <taxon>Ecdysozoa</taxon>
        <taxon>Arthropoda</taxon>
        <taxon>Hexapoda</taxon>
        <taxon>Insecta</taxon>
        <taxon>Pterygota</taxon>
        <taxon>Neoptera</taxon>
        <taxon>Endopterygota</taxon>
        <taxon>Hymenoptera</taxon>
        <taxon>Apocrita</taxon>
        <taxon>Aculeata</taxon>
        <taxon>Formicoidea</taxon>
        <taxon>Formicidae</taxon>
        <taxon>Myrmicinae</taxon>
        <taxon>Trachymyrmex</taxon>
    </lineage>
</organism>
<evidence type="ECO:0000256" key="1">
    <source>
        <dbReference type="SAM" id="MobiDB-lite"/>
    </source>
</evidence>
<feature type="compositionally biased region" description="Basic and acidic residues" evidence="1">
    <location>
        <begin position="212"/>
        <end position="227"/>
    </location>
</feature>
<dbReference type="PANTHER" id="PTHR37984:SF7">
    <property type="entry name" value="INTEGRASE CATALYTIC DOMAIN-CONTAINING PROTEIN"/>
    <property type="match status" value="1"/>
</dbReference>
<sequence length="247" mass="28547">MQVITFSPHYPKSNGQAESGVKIAKSFLKKQLDLDVALLNYRNTEITNIGYSPSQLLMNRKLRTLIPTAQKLLHNNNVNRKQVHSKLVDKQNRFKADYDRKVKKYPQFKVNQKVTFKKGSTWVPAEIIEKCKEPRSYLLKDNNGQVLRRNTSQIRQSSIRQEEKPAHTYMSDDEIIEDESLNYEGMQKGEVSNQLNDVEEAGENEIGSDLTVTDRSDSSLRNEDINVRPKRSTRPNSRLKDFVTSFK</sequence>
<feature type="region of interest" description="Disordered" evidence="1">
    <location>
        <begin position="201"/>
        <end position="247"/>
    </location>
</feature>
<evidence type="ECO:0008006" key="4">
    <source>
        <dbReference type="Google" id="ProtNLM"/>
    </source>
</evidence>
<dbReference type="InterPro" id="IPR036397">
    <property type="entry name" value="RNaseH_sf"/>
</dbReference>
<protein>
    <recommendedName>
        <fullName evidence="4">Integrase catalytic domain-containing protein</fullName>
    </recommendedName>
</protein>
<dbReference type="STRING" id="471704.A0A151JBY2"/>
<dbReference type="InterPro" id="IPR012337">
    <property type="entry name" value="RNaseH-like_sf"/>
</dbReference>
<dbReference type="SUPFAM" id="SSF53098">
    <property type="entry name" value="Ribonuclease H-like"/>
    <property type="match status" value="1"/>
</dbReference>
<gene>
    <name evidence="2" type="ORF">ALC57_04996</name>
</gene>
<dbReference type="InterPro" id="IPR050951">
    <property type="entry name" value="Retrovirus_Pol_polyprotein"/>
</dbReference>
<dbReference type="GO" id="GO:0003676">
    <property type="term" value="F:nucleic acid binding"/>
    <property type="evidence" value="ECO:0007669"/>
    <property type="project" value="InterPro"/>
</dbReference>
<proteinExistence type="predicted"/>
<evidence type="ECO:0000313" key="2">
    <source>
        <dbReference type="EMBL" id="KYN22600.1"/>
    </source>
</evidence>
<evidence type="ECO:0000313" key="3">
    <source>
        <dbReference type="Proteomes" id="UP000078492"/>
    </source>
</evidence>
<accession>A0A151JBY2</accession>
<dbReference type="PANTHER" id="PTHR37984">
    <property type="entry name" value="PROTEIN CBG26694"/>
    <property type="match status" value="1"/>
</dbReference>
<dbReference type="Proteomes" id="UP000078492">
    <property type="component" value="Unassembled WGS sequence"/>
</dbReference>
<name>A0A151JBY2_9HYME</name>
<dbReference type="EMBL" id="KQ979110">
    <property type="protein sequence ID" value="KYN22600.1"/>
    <property type="molecule type" value="Genomic_DNA"/>
</dbReference>
<keyword evidence="3" id="KW-1185">Reference proteome</keyword>
<dbReference type="Gene3D" id="3.30.420.10">
    <property type="entry name" value="Ribonuclease H-like superfamily/Ribonuclease H"/>
    <property type="match status" value="1"/>
</dbReference>